<dbReference type="GO" id="GO:0005524">
    <property type="term" value="F:ATP binding"/>
    <property type="evidence" value="ECO:0007669"/>
    <property type="project" value="UniProtKB-KW"/>
</dbReference>
<keyword evidence="5" id="KW-0808">Transferase</keyword>
<keyword evidence="15" id="KW-0547">Nucleotide-binding</keyword>
<gene>
    <name evidence="15" type="ORF">LVY72_17655</name>
</gene>
<dbReference type="PANTHER" id="PTHR45436">
    <property type="entry name" value="SENSOR HISTIDINE KINASE YKOH"/>
    <property type="match status" value="1"/>
</dbReference>
<dbReference type="CDD" id="cd00082">
    <property type="entry name" value="HisKA"/>
    <property type="match status" value="1"/>
</dbReference>
<dbReference type="Pfam" id="PF00512">
    <property type="entry name" value="HisKA"/>
    <property type="match status" value="1"/>
</dbReference>
<sequence>MGVMLSAAGLLLLVMLHSSLVHAAVDAATERRDEVARHLAREGLAELPALLGPNGPPTQHVQVIDSRGKVVAAAGTASPARLVDRPLGPGQEYRSPLPGFLNVVDDNDLVVSAIGVTLPEGRYIVAVAASTSVQKDAVAAATWFMFAAAPVLLGITAAIMWTLVGRSLRPVERISRTVATINRHRLTERVEIPPTGDEIQHLASTMNDMLDRLEGSDRSQRHFVANASHELRSPLSTLTTGLEIAAADPSGGTWRQTAGILHAQALRMGLLVEDLLTLAKLDDEGLRFTMTDVDLDDVVHEEANRLRIVTRHAVTENLVPARISGDAVRLGQVLRNILANAERHAAAAIAVAVATDGTNAVVTVDNDGDRIPAAERGRIFDRFVRLDQSRSRESGGSGLGLAISKEIIAAHHGTIRATENGGGMTRLEITLPLQQSAG</sequence>
<organism evidence="15 16">
    <name type="scientific">Arthrobacter hankyongi</name>
    <dbReference type="NCBI Taxonomy" id="2904801"/>
    <lineage>
        <taxon>Bacteria</taxon>
        <taxon>Bacillati</taxon>
        <taxon>Actinomycetota</taxon>
        <taxon>Actinomycetes</taxon>
        <taxon>Micrococcales</taxon>
        <taxon>Micrococcaceae</taxon>
        <taxon>Arthrobacter</taxon>
    </lineage>
</organism>
<dbReference type="PANTHER" id="PTHR45436:SF5">
    <property type="entry name" value="SENSOR HISTIDINE KINASE TRCS"/>
    <property type="match status" value="1"/>
</dbReference>
<dbReference type="InterPro" id="IPR003660">
    <property type="entry name" value="HAMP_dom"/>
</dbReference>
<keyword evidence="9" id="KW-0902">Two-component regulatory system</keyword>
<dbReference type="InterPro" id="IPR003661">
    <property type="entry name" value="HisK_dim/P_dom"/>
</dbReference>
<dbReference type="SUPFAM" id="SSF55874">
    <property type="entry name" value="ATPase domain of HSP90 chaperone/DNA topoisomerase II/histidine kinase"/>
    <property type="match status" value="1"/>
</dbReference>
<dbReference type="SMART" id="SM00304">
    <property type="entry name" value="HAMP"/>
    <property type="match status" value="1"/>
</dbReference>
<dbReference type="SMART" id="SM00387">
    <property type="entry name" value="HATPase_c"/>
    <property type="match status" value="1"/>
</dbReference>
<keyword evidence="4" id="KW-0597">Phosphoprotein</keyword>
<evidence type="ECO:0000313" key="15">
    <source>
        <dbReference type="EMBL" id="MCG2623723.1"/>
    </source>
</evidence>
<evidence type="ECO:0000259" key="13">
    <source>
        <dbReference type="PROSITE" id="PS50109"/>
    </source>
</evidence>
<evidence type="ECO:0000256" key="4">
    <source>
        <dbReference type="ARBA" id="ARBA00022553"/>
    </source>
</evidence>
<protein>
    <recommendedName>
        <fullName evidence="3">histidine kinase</fullName>
        <ecNumber evidence="3">2.7.13.3</ecNumber>
    </recommendedName>
</protein>
<keyword evidence="7" id="KW-0418">Kinase</keyword>
<dbReference type="PROSITE" id="PS50885">
    <property type="entry name" value="HAMP"/>
    <property type="match status" value="1"/>
</dbReference>
<dbReference type="Gene3D" id="1.10.287.130">
    <property type="match status" value="1"/>
</dbReference>
<dbReference type="InterPro" id="IPR005467">
    <property type="entry name" value="His_kinase_dom"/>
</dbReference>
<evidence type="ECO:0000256" key="10">
    <source>
        <dbReference type="ARBA" id="ARBA00023136"/>
    </source>
</evidence>
<dbReference type="SUPFAM" id="SSF158472">
    <property type="entry name" value="HAMP domain-like"/>
    <property type="match status" value="1"/>
</dbReference>
<accession>A0ABS9LAL1</accession>
<feature type="signal peptide" evidence="12">
    <location>
        <begin position="1"/>
        <end position="23"/>
    </location>
</feature>
<evidence type="ECO:0000256" key="11">
    <source>
        <dbReference type="SAM" id="Phobius"/>
    </source>
</evidence>
<dbReference type="Pfam" id="PF00672">
    <property type="entry name" value="HAMP"/>
    <property type="match status" value="1"/>
</dbReference>
<evidence type="ECO:0000256" key="12">
    <source>
        <dbReference type="SAM" id="SignalP"/>
    </source>
</evidence>
<keyword evidence="15" id="KW-0067">ATP-binding</keyword>
<reference evidence="15" key="1">
    <citation type="submission" date="2022-01" db="EMBL/GenBank/DDBJ databases">
        <authorList>
            <person name="Jo J.-H."/>
            <person name="Im W.-T."/>
        </authorList>
    </citation>
    <scope>NUCLEOTIDE SEQUENCE</scope>
    <source>
        <strain evidence="15">I2-34</strain>
    </source>
</reference>
<dbReference type="InterPro" id="IPR036097">
    <property type="entry name" value="HisK_dim/P_sf"/>
</dbReference>
<feature type="domain" description="Histidine kinase" evidence="13">
    <location>
        <begin position="226"/>
        <end position="435"/>
    </location>
</feature>
<comment type="catalytic activity">
    <reaction evidence="1">
        <text>ATP + protein L-histidine = ADP + protein N-phospho-L-histidine.</text>
        <dbReference type="EC" id="2.7.13.3"/>
    </reaction>
</comment>
<dbReference type="InterPro" id="IPR003594">
    <property type="entry name" value="HATPase_dom"/>
</dbReference>
<dbReference type="InterPro" id="IPR036890">
    <property type="entry name" value="HATPase_C_sf"/>
</dbReference>
<dbReference type="Pfam" id="PF02518">
    <property type="entry name" value="HATPase_c"/>
    <property type="match status" value="1"/>
</dbReference>
<keyword evidence="16" id="KW-1185">Reference proteome</keyword>
<evidence type="ECO:0000256" key="3">
    <source>
        <dbReference type="ARBA" id="ARBA00012438"/>
    </source>
</evidence>
<keyword evidence="10 11" id="KW-0472">Membrane</keyword>
<evidence type="ECO:0000256" key="5">
    <source>
        <dbReference type="ARBA" id="ARBA00022679"/>
    </source>
</evidence>
<dbReference type="Gene3D" id="6.10.340.10">
    <property type="match status" value="1"/>
</dbReference>
<comment type="subcellular location">
    <subcellularLocation>
        <location evidence="2">Cell membrane</location>
    </subcellularLocation>
</comment>
<proteinExistence type="predicted"/>
<dbReference type="Proteomes" id="UP001165368">
    <property type="component" value="Unassembled WGS sequence"/>
</dbReference>
<comment type="caution">
    <text evidence="15">The sequence shown here is derived from an EMBL/GenBank/DDBJ whole genome shotgun (WGS) entry which is preliminary data.</text>
</comment>
<dbReference type="InterPro" id="IPR050428">
    <property type="entry name" value="TCS_sensor_his_kinase"/>
</dbReference>
<evidence type="ECO:0000256" key="1">
    <source>
        <dbReference type="ARBA" id="ARBA00000085"/>
    </source>
</evidence>
<evidence type="ECO:0000256" key="6">
    <source>
        <dbReference type="ARBA" id="ARBA00022692"/>
    </source>
</evidence>
<evidence type="ECO:0000313" key="16">
    <source>
        <dbReference type="Proteomes" id="UP001165368"/>
    </source>
</evidence>
<evidence type="ECO:0000256" key="7">
    <source>
        <dbReference type="ARBA" id="ARBA00022777"/>
    </source>
</evidence>
<evidence type="ECO:0000256" key="9">
    <source>
        <dbReference type="ARBA" id="ARBA00023012"/>
    </source>
</evidence>
<dbReference type="InterPro" id="IPR004358">
    <property type="entry name" value="Sig_transdc_His_kin-like_C"/>
</dbReference>
<evidence type="ECO:0000259" key="14">
    <source>
        <dbReference type="PROSITE" id="PS50885"/>
    </source>
</evidence>
<dbReference type="SUPFAM" id="SSF47384">
    <property type="entry name" value="Homodimeric domain of signal transducing histidine kinase"/>
    <property type="match status" value="1"/>
</dbReference>
<dbReference type="PROSITE" id="PS50109">
    <property type="entry name" value="HIS_KIN"/>
    <property type="match status" value="1"/>
</dbReference>
<dbReference type="EMBL" id="JAKLTQ010000016">
    <property type="protein sequence ID" value="MCG2623723.1"/>
    <property type="molecule type" value="Genomic_DNA"/>
</dbReference>
<keyword evidence="8 11" id="KW-1133">Transmembrane helix</keyword>
<evidence type="ECO:0000256" key="8">
    <source>
        <dbReference type="ARBA" id="ARBA00022989"/>
    </source>
</evidence>
<dbReference type="PRINTS" id="PR00344">
    <property type="entry name" value="BCTRLSENSOR"/>
</dbReference>
<feature type="domain" description="HAMP" evidence="14">
    <location>
        <begin position="165"/>
        <end position="218"/>
    </location>
</feature>
<keyword evidence="12" id="KW-0732">Signal</keyword>
<dbReference type="SMART" id="SM00388">
    <property type="entry name" value="HisKA"/>
    <property type="match status" value="1"/>
</dbReference>
<keyword evidence="6 11" id="KW-0812">Transmembrane</keyword>
<dbReference type="CDD" id="cd06225">
    <property type="entry name" value="HAMP"/>
    <property type="match status" value="1"/>
</dbReference>
<dbReference type="Gene3D" id="3.30.565.10">
    <property type="entry name" value="Histidine kinase-like ATPase, C-terminal domain"/>
    <property type="match status" value="1"/>
</dbReference>
<evidence type="ECO:0000256" key="2">
    <source>
        <dbReference type="ARBA" id="ARBA00004236"/>
    </source>
</evidence>
<feature type="chain" id="PRO_5047135067" description="histidine kinase" evidence="12">
    <location>
        <begin position="24"/>
        <end position="438"/>
    </location>
</feature>
<feature type="transmembrane region" description="Helical" evidence="11">
    <location>
        <begin position="143"/>
        <end position="164"/>
    </location>
</feature>
<name>A0ABS9LAL1_9MICC</name>
<dbReference type="RefSeq" id="WP_237823535.1">
    <property type="nucleotide sequence ID" value="NZ_JAKLTQ010000016.1"/>
</dbReference>
<dbReference type="EC" id="2.7.13.3" evidence="3"/>